<accession>A0A9D4T0Y8</accession>
<dbReference type="InterPro" id="IPR012337">
    <property type="entry name" value="RNaseH-like_sf"/>
</dbReference>
<keyword evidence="5" id="KW-1185">Reference proteome</keyword>
<dbReference type="GO" id="GO:0004523">
    <property type="term" value="F:RNA-DNA hybrid ribonuclease activity"/>
    <property type="evidence" value="ECO:0007669"/>
    <property type="project" value="InterPro"/>
</dbReference>
<dbReference type="Gene3D" id="3.60.10.10">
    <property type="entry name" value="Endonuclease/exonuclease/phosphatase"/>
    <property type="match status" value="1"/>
</dbReference>
<feature type="region of interest" description="Disordered" evidence="1">
    <location>
        <begin position="1382"/>
        <end position="1411"/>
    </location>
</feature>
<dbReference type="VEuPathDB" id="VectorBase:RSAN_056160"/>
<evidence type="ECO:0008006" key="6">
    <source>
        <dbReference type="Google" id="ProtNLM"/>
    </source>
</evidence>
<organism evidence="4 5">
    <name type="scientific">Rhipicephalus sanguineus</name>
    <name type="common">Brown dog tick</name>
    <name type="synonym">Ixodes sanguineus</name>
    <dbReference type="NCBI Taxonomy" id="34632"/>
    <lineage>
        <taxon>Eukaryota</taxon>
        <taxon>Metazoa</taxon>
        <taxon>Ecdysozoa</taxon>
        <taxon>Arthropoda</taxon>
        <taxon>Chelicerata</taxon>
        <taxon>Arachnida</taxon>
        <taxon>Acari</taxon>
        <taxon>Parasitiformes</taxon>
        <taxon>Ixodida</taxon>
        <taxon>Ixodoidea</taxon>
        <taxon>Ixodidae</taxon>
        <taxon>Rhipicephalinae</taxon>
        <taxon>Rhipicephalus</taxon>
        <taxon>Rhipicephalus</taxon>
    </lineage>
</organism>
<protein>
    <recommendedName>
        <fullName evidence="6">Tick transposon</fullName>
    </recommendedName>
</protein>
<dbReference type="Pfam" id="PF00078">
    <property type="entry name" value="RVT_1"/>
    <property type="match status" value="1"/>
</dbReference>
<reference evidence="4" key="1">
    <citation type="journal article" date="2020" name="Cell">
        <title>Large-Scale Comparative Analyses of Tick Genomes Elucidate Their Genetic Diversity and Vector Capacities.</title>
        <authorList>
            <consortium name="Tick Genome and Microbiome Consortium (TIGMIC)"/>
            <person name="Jia N."/>
            <person name="Wang J."/>
            <person name="Shi W."/>
            <person name="Du L."/>
            <person name="Sun Y."/>
            <person name="Zhan W."/>
            <person name="Jiang J.F."/>
            <person name="Wang Q."/>
            <person name="Zhang B."/>
            <person name="Ji P."/>
            <person name="Bell-Sakyi L."/>
            <person name="Cui X.M."/>
            <person name="Yuan T.T."/>
            <person name="Jiang B.G."/>
            <person name="Yang W.F."/>
            <person name="Lam T.T."/>
            <person name="Chang Q.C."/>
            <person name="Ding S.J."/>
            <person name="Wang X.J."/>
            <person name="Zhu J.G."/>
            <person name="Ruan X.D."/>
            <person name="Zhao L."/>
            <person name="Wei J.T."/>
            <person name="Ye R.Z."/>
            <person name="Que T.C."/>
            <person name="Du C.H."/>
            <person name="Zhou Y.H."/>
            <person name="Cheng J.X."/>
            <person name="Dai P.F."/>
            <person name="Guo W.B."/>
            <person name="Han X.H."/>
            <person name="Huang E.J."/>
            <person name="Li L.F."/>
            <person name="Wei W."/>
            <person name="Gao Y.C."/>
            <person name="Liu J.Z."/>
            <person name="Shao H.Z."/>
            <person name="Wang X."/>
            <person name="Wang C.C."/>
            <person name="Yang T.C."/>
            <person name="Huo Q.B."/>
            <person name="Li W."/>
            <person name="Chen H.Y."/>
            <person name="Chen S.E."/>
            <person name="Zhou L.G."/>
            <person name="Ni X.B."/>
            <person name="Tian J.H."/>
            <person name="Sheng Y."/>
            <person name="Liu T."/>
            <person name="Pan Y.S."/>
            <person name="Xia L.Y."/>
            <person name="Li J."/>
            <person name="Zhao F."/>
            <person name="Cao W.C."/>
        </authorList>
    </citation>
    <scope>NUCLEOTIDE SEQUENCE</scope>
    <source>
        <strain evidence="4">Rsan-2018</strain>
    </source>
</reference>
<dbReference type="PROSITE" id="PS50879">
    <property type="entry name" value="RNASE_H_1"/>
    <property type="match status" value="1"/>
</dbReference>
<dbReference type="SUPFAM" id="SSF56672">
    <property type="entry name" value="DNA/RNA polymerases"/>
    <property type="match status" value="1"/>
</dbReference>
<reference evidence="4" key="2">
    <citation type="submission" date="2021-09" db="EMBL/GenBank/DDBJ databases">
        <authorList>
            <person name="Jia N."/>
            <person name="Wang J."/>
            <person name="Shi W."/>
            <person name="Du L."/>
            <person name="Sun Y."/>
            <person name="Zhan W."/>
            <person name="Jiang J."/>
            <person name="Wang Q."/>
            <person name="Zhang B."/>
            <person name="Ji P."/>
            <person name="Sakyi L.B."/>
            <person name="Cui X."/>
            <person name="Yuan T."/>
            <person name="Jiang B."/>
            <person name="Yang W."/>
            <person name="Lam T.T.-Y."/>
            <person name="Chang Q."/>
            <person name="Ding S."/>
            <person name="Wang X."/>
            <person name="Zhu J."/>
            <person name="Ruan X."/>
            <person name="Zhao L."/>
            <person name="Wei J."/>
            <person name="Que T."/>
            <person name="Du C."/>
            <person name="Cheng J."/>
            <person name="Dai P."/>
            <person name="Han X."/>
            <person name="Huang E."/>
            <person name="Gao Y."/>
            <person name="Liu J."/>
            <person name="Shao H."/>
            <person name="Ye R."/>
            <person name="Li L."/>
            <person name="Wei W."/>
            <person name="Wang X."/>
            <person name="Wang C."/>
            <person name="Huo Q."/>
            <person name="Li W."/>
            <person name="Guo W."/>
            <person name="Chen H."/>
            <person name="Chen S."/>
            <person name="Zhou L."/>
            <person name="Zhou L."/>
            <person name="Ni X."/>
            <person name="Tian J."/>
            <person name="Zhou Y."/>
            <person name="Sheng Y."/>
            <person name="Liu T."/>
            <person name="Pan Y."/>
            <person name="Xia L."/>
            <person name="Li J."/>
            <person name="Zhao F."/>
            <person name="Cao W."/>
        </authorList>
    </citation>
    <scope>NUCLEOTIDE SEQUENCE</scope>
    <source>
        <strain evidence="4">Rsan-2018</strain>
        <tissue evidence="4">Larvae</tissue>
    </source>
</reference>
<dbReference type="PANTHER" id="PTHR19446">
    <property type="entry name" value="REVERSE TRANSCRIPTASES"/>
    <property type="match status" value="1"/>
</dbReference>
<feature type="domain" description="RNase H type-1" evidence="3">
    <location>
        <begin position="885"/>
        <end position="1018"/>
    </location>
</feature>
<evidence type="ECO:0000313" key="5">
    <source>
        <dbReference type="Proteomes" id="UP000821837"/>
    </source>
</evidence>
<dbReference type="InterPro" id="IPR043502">
    <property type="entry name" value="DNA/RNA_pol_sf"/>
</dbReference>
<comment type="caution">
    <text evidence="4">The sequence shown here is derived from an EMBL/GenBank/DDBJ whole genome shotgun (WGS) entry which is preliminary data.</text>
</comment>
<feature type="domain" description="Reverse transcriptase" evidence="2">
    <location>
        <begin position="441"/>
        <end position="716"/>
    </location>
</feature>
<dbReference type="InterPro" id="IPR036397">
    <property type="entry name" value="RNaseH_sf"/>
</dbReference>
<feature type="compositionally biased region" description="Polar residues" evidence="1">
    <location>
        <begin position="1401"/>
        <end position="1411"/>
    </location>
</feature>
<evidence type="ECO:0000313" key="4">
    <source>
        <dbReference type="EMBL" id="KAH7963854.1"/>
    </source>
</evidence>
<dbReference type="CDD" id="cd09276">
    <property type="entry name" value="Rnase_HI_RT_non_LTR"/>
    <property type="match status" value="1"/>
</dbReference>
<evidence type="ECO:0000259" key="3">
    <source>
        <dbReference type="PROSITE" id="PS50879"/>
    </source>
</evidence>
<dbReference type="PROSITE" id="PS50878">
    <property type="entry name" value="RT_POL"/>
    <property type="match status" value="1"/>
</dbReference>
<dbReference type="GO" id="GO:0071897">
    <property type="term" value="P:DNA biosynthetic process"/>
    <property type="evidence" value="ECO:0007669"/>
    <property type="project" value="UniProtKB-ARBA"/>
</dbReference>
<feature type="region of interest" description="Disordered" evidence="1">
    <location>
        <begin position="1288"/>
        <end position="1341"/>
    </location>
</feature>
<dbReference type="InterPro" id="IPR000477">
    <property type="entry name" value="RT_dom"/>
</dbReference>
<feature type="compositionally biased region" description="Polar residues" evidence="1">
    <location>
        <begin position="1172"/>
        <end position="1181"/>
    </location>
</feature>
<dbReference type="SUPFAM" id="SSF53098">
    <property type="entry name" value="Ribonuclease H-like"/>
    <property type="match status" value="1"/>
</dbReference>
<dbReference type="Proteomes" id="UP000821837">
    <property type="component" value="Chromosome 3"/>
</dbReference>
<feature type="compositionally biased region" description="Polar residues" evidence="1">
    <location>
        <begin position="1332"/>
        <end position="1341"/>
    </location>
</feature>
<name>A0A9D4T0Y8_RHISA</name>
<gene>
    <name evidence="4" type="ORF">HPB52_023727</name>
</gene>
<evidence type="ECO:0000256" key="1">
    <source>
        <dbReference type="SAM" id="MobiDB-lite"/>
    </source>
</evidence>
<dbReference type="InterPro" id="IPR002156">
    <property type="entry name" value="RNaseH_domain"/>
</dbReference>
<dbReference type="GO" id="GO:0003676">
    <property type="term" value="F:nucleic acid binding"/>
    <property type="evidence" value="ECO:0007669"/>
    <property type="project" value="InterPro"/>
</dbReference>
<dbReference type="InterPro" id="IPR036691">
    <property type="entry name" value="Endo/exonu/phosph_ase_sf"/>
</dbReference>
<dbReference type="Gene3D" id="3.30.420.10">
    <property type="entry name" value="Ribonuclease H-like superfamily/Ribonuclease H"/>
    <property type="match status" value="1"/>
</dbReference>
<proteinExistence type="predicted"/>
<sequence>MSEHEARLAAVSDPYRPSGRVPALPQDYVAYSIVDDPSAMMITRNPPFDVCPVHVSKHVVAVYCEARTFTFLFISVYAPPHSSLEPVLEELERVLTSSRSLHVIVAGDFNSKHRLWGPLESDERGLILAQFALAHRLLPLNDAESLPTYETPYTASWLDLSFATPSVVSVGYTWSVHDDTTYSDHRLVEVRVGVSPEPGKRLNRYAQRELLRTLEGHRWFGRASGACLGSPDALDSMLASFYNLFDRLYRRNMRPHRARPNSQPWFTPDLAIERSAVAAKRRRFQRARDPAMRVFYRAQYTVALSAYRSNIKAARDQHIRGYALSCVQRSLFAAPFKAAFGRLHHYRCLPSLLAPDGSCTTTHLESAALLLRTQIAVDDPSTDAQEHTTPLQDVPFSHEEVVDVLRRTPNDSAPGPDNITPVMMKSLYRSHPAFFLMIFNAALSLGYFPRCWRRARVTFIHKPGRPPERTSSYRPICVTSVFGKTLERLLNGRLQYFLHANGHVHPRQYGFTRGRSSVMALHDLKEQLISFRTSCTPAILISLDFHGAFDSVWHPYVLRYFRERLLHSKLYHLLRTFLEGRTVFLQSHAGQVEASPTLGSPQGSPLSPLLWNVVIDDLLSLRMPRGVTIQAYADDTVILVPAATTTALSDLALEVLRRVQLWADSVKVRLNPDKTFCVLFHAGLRGAARTRITIRPPGAQAALAFKESLRILGVVFDARLSFFKHADYLRDKVTTLAARVAAFSALQGSRVRPAHKTLLYRQVILPALTYASPIWWSESRVDCRLHARMVSIQRVVLLALTGAFRTTNTAALQVLMHAAPIDLELERLNAEFRLFTLRRHVAFGSLRYRPQWVALPHKDVVPHPSLPAVAPFRRLSRRAACNICRAPGVHIYTDGSYTSLSAGAAYVVLDPNPSIMRVGRFRLLAASSAYAAEVVAFMEALRHVLEARYTTRVAMYTDCLSLLQALASPHNVEPHVLEIRQLLNTIRRRSPVHLYHVPGHSGVFGNEVADHLSQRATRVGLLRRLPSPFRAVRRQFRQELLVLWTDRWRADFRRTELYRWVQDLRALPSFFPPPQPLVTLLTGHGRFPLSSGRYADVLQSPRNRALLIRAVCALRGTCIVEAHTVAITAGPSSLCVPRHANPTPLLPLGGWWCRPGVASSRGITPDSAGIGSATSRPTPCDTSGHLPPHLPGTWRVGARLPSPVNHRTVGALHGLLPTWTPSSSKQLQKERVQCRTGSLAAWLKEVPPQSNSPPDTVHAPPAAAWLREVPPHAVLKEPAWQSVHVCPLEGADDSQGKVGNRQGDKSMRGRAEPRPSTGSQLASRNDVERNPAVSSSPECQGYQCSAGQAQVGLLQVIRRQQHGRSEDGPTGLLTKCAQRSPCEARPAETLVPHRNGPCAGPTSQETISESV</sequence>
<feature type="compositionally biased region" description="Basic and acidic residues" evidence="1">
    <location>
        <begin position="1302"/>
        <end position="1313"/>
    </location>
</feature>
<dbReference type="InterPro" id="IPR005135">
    <property type="entry name" value="Endo/exonuclease/phosphatase"/>
</dbReference>
<feature type="region of interest" description="Disordered" evidence="1">
    <location>
        <begin position="1164"/>
        <end position="1186"/>
    </location>
</feature>
<dbReference type="EMBL" id="JABSTV010001249">
    <property type="protein sequence ID" value="KAH7963854.1"/>
    <property type="molecule type" value="Genomic_DNA"/>
</dbReference>
<evidence type="ECO:0000259" key="2">
    <source>
        <dbReference type="PROSITE" id="PS50878"/>
    </source>
</evidence>
<dbReference type="SUPFAM" id="SSF56219">
    <property type="entry name" value="DNase I-like"/>
    <property type="match status" value="1"/>
</dbReference>
<dbReference type="Pfam" id="PF00075">
    <property type="entry name" value="RNase_H"/>
    <property type="match status" value="1"/>
</dbReference>
<dbReference type="CDD" id="cd01650">
    <property type="entry name" value="RT_nLTR_like"/>
    <property type="match status" value="1"/>
</dbReference>
<dbReference type="Pfam" id="PF14529">
    <property type="entry name" value="Exo_endo_phos_2"/>
    <property type="match status" value="1"/>
</dbReference>
<dbReference type="GO" id="GO:0042575">
    <property type="term" value="C:DNA polymerase complex"/>
    <property type="evidence" value="ECO:0007669"/>
    <property type="project" value="UniProtKB-ARBA"/>
</dbReference>